<feature type="binding site" description="axial binding residue" evidence="6">
    <location>
        <position position="365"/>
    </location>
    <ligand>
        <name>heme</name>
        <dbReference type="ChEBI" id="CHEBI:30413"/>
    </ligand>
    <ligandPart>
        <name>Fe</name>
        <dbReference type="ChEBI" id="CHEBI:18248"/>
    </ligandPart>
</feature>
<dbReference type="InterPro" id="IPR002401">
    <property type="entry name" value="Cyt_P450_E_grp-I"/>
</dbReference>
<keyword evidence="8" id="KW-1185">Reference proteome</keyword>
<dbReference type="InterPro" id="IPR001128">
    <property type="entry name" value="Cyt_P450"/>
</dbReference>
<evidence type="ECO:0000256" key="6">
    <source>
        <dbReference type="PIRSR" id="PIRSR602401-1"/>
    </source>
</evidence>
<comment type="similarity">
    <text evidence="1">Belongs to the cytochrome P450 family.</text>
</comment>
<dbReference type="GO" id="GO:0016705">
    <property type="term" value="F:oxidoreductase activity, acting on paired donors, with incorporation or reduction of molecular oxygen"/>
    <property type="evidence" value="ECO:0007669"/>
    <property type="project" value="InterPro"/>
</dbReference>
<dbReference type="PRINTS" id="PR00463">
    <property type="entry name" value="EP450I"/>
</dbReference>
<comment type="caution">
    <text evidence="7">The sequence shown here is derived from an EMBL/GenBank/DDBJ whole genome shotgun (WGS) entry which is preliminary data.</text>
</comment>
<dbReference type="GO" id="GO:0020037">
    <property type="term" value="F:heme binding"/>
    <property type="evidence" value="ECO:0007669"/>
    <property type="project" value="InterPro"/>
</dbReference>
<name>A0A5R9FBT6_9BACL</name>
<dbReference type="SUPFAM" id="SSF48264">
    <property type="entry name" value="Cytochrome P450"/>
    <property type="match status" value="1"/>
</dbReference>
<dbReference type="PANTHER" id="PTHR24302">
    <property type="entry name" value="CYTOCHROME P450 FAMILY 3"/>
    <property type="match status" value="1"/>
</dbReference>
<dbReference type="InterPro" id="IPR050705">
    <property type="entry name" value="Cytochrome_P450_3A"/>
</dbReference>
<dbReference type="InterPro" id="IPR036396">
    <property type="entry name" value="Cyt_P450_sf"/>
</dbReference>
<organism evidence="7 8">
    <name type="scientific">Exobacillus caeni</name>
    <dbReference type="NCBI Taxonomy" id="2574798"/>
    <lineage>
        <taxon>Bacteria</taxon>
        <taxon>Bacillati</taxon>
        <taxon>Bacillota</taxon>
        <taxon>Bacilli</taxon>
        <taxon>Bacillales</taxon>
        <taxon>Guptibacillaceae</taxon>
        <taxon>Exobacillus</taxon>
    </lineage>
</organism>
<evidence type="ECO:0000256" key="5">
    <source>
        <dbReference type="ARBA" id="ARBA00023004"/>
    </source>
</evidence>
<dbReference type="CDD" id="cd11067">
    <property type="entry name" value="CYP152"/>
    <property type="match status" value="1"/>
</dbReference>
<dbReference type="EMBL" id="SWLG01000007">
    <property type="protein sequence ID" value="TLS37095.1"/>
    <property type="molecule type" value="Genomic_DNA"/>
</dbReference>
<protein>
    <submittedName>
        <fullName evidence="7">Cytochrome P450</fullName>
    </submittedName>
</protein>
<dbReference type="GO" id="GO:0005506">
    <property type="term" value="F:iron ion binding"/>
    <property type="evidence" value="ECO:0007669"/>
    <property type="project" value="InterPro"/>
</dbReference>
<keyword evidence="3 6" id="KW-0479">Metal-binding</keyword>
<dbReference type="AlphaFoldDB" id="A0A5R9FBT6"/>
<dbReference type="GO" id="GO:0004497">
    <property type="term" value="F:monooxygenase activity"/>
    <property type="evidence" value="ECO:0007669"/>
    <property type="project" value="InterPro"/>
</dbReference>
<gene>
    <name evidence="7" type="ORF">FCL54_11240</name>
</gene>
<dbReference type="RefSeq" id="WP_138126443.1">
    <property type="nucleotide sequence ID" value="NZ_SWLG01000007.1"/>
</dbReference>
<evidence type="ECO:0000256" key="2">
    <source>
        <dbReference type="ARBA" id="ARBA00022617"/>
    </source>
</evidence>
<dbReference type="Proteomes" id="UP000308230">
    <property type="component" value="Unassembled WGS sequence"/>
</dbReference>
<dbReference type="Gene3D" id="1.10.630.10">
    <property type="entry name" value="Cytochrome P450"/>
    <property type="match status" value="1"/>
</dbReference>
<sequence length="418" mass="48321">MSSNGQVPHDKTLDNTLTLIKEGYPFIKKRVERYQTDLFETRLLGQKVVCMSGEEAAKKFYDRELFKRNGALPKRILKSLFGENAVQTMDGDAHIHRKLLFVSLMTPPHQKRVAELVMDEWQSAAEKWKGMEEVVLFEEAKEVLTRASCKWAGIPLEEDEVKERTEDFFEMVNAFGAFGPTHWKGRMARNKTEEWIKRLIEDVRDGKLDAEKGSAIYEMAFHKKEDGSMLDAHMAGVELINVVRPLIAVCIFIAFSAAALYNYPEYKENLRSGTETYFENFVQEVRRYYPFVPYLGAKVKKEFTWRDYTFEEEMLVLLDIYGTNHDSALWDEPNDFKPERFFTWAGGLFDLIPQGGGEASKGHRCPGEGITIEVMKTSLDFLVNKIDYDVPEQDLSYNLDKMPTWPESGFVMKNVREK</sequence>
<dbReference type="OrthoDB" id="9764248at2"/>
<comment type="cofactor">
    <cofactor evidence="6">
        <name>heme</name>
        <dbReference type="ChEBI" id="CHEBI:30413"/>
    </cofactor>
</comment>
<evidence type="ECO:0000256" key="1">
    <source>
        <dbReference type="ARBA" id="ARBA00010617"/>
    </source>
</evidence>
<evidence type="ECO:0000313" key="8">
    <source>
        <dbReference type="Proteomes" id="UP000308230"/>
    </source>
</evidence>
<dbReference type="PANTHER" id="PTHR24302:SF15">
    <property type="entry name" value="FATTY-ACID PEROXYGENASE"/>
    <property type="match status" value="1"/>
</dbReference>
<evidence type="ECO:0000256" key="3">
    <source>
        <dbReference type="ARBA" id="ARBA00022723"/>
    </source>
</evidence>
<evidence type="ECO:0000313" key="7">
    <source>
        <dbReference type="EMBL" id="TLS37095.1"/>
    </source>
</evidence>
<keyword evidence="4" id="KW-0560">Oxidoreductase</keyword>
<keyword evidence="5 6" id="KW-0408">Iron</keyword>
<proteinExistence type="inferred from homology"/>
<accession>A0A5R9FBT6</accession>
<evidence type="ECO:0000256" key="4">
    <source>
        <dbReference type="ARBA" id="ARBA00023002"/>
    </source>
</evidence>
<dbReference type="Pfam" id="PF00067">
    <property type="entry name" value="p450"/>
    <property type="match status" value="1"/>
</dbReference>
<reference evidence="7 8" key="1">
    <citation type="submission" date="2019-04" db="EMBL/GenBank/DDBJ databases">
        <title>Bacillus caeni sp. nov., a bacterium isolated from mangrove sediment.</title>
        <authorList>
            <person name="Huang H."/>
            <person name="Mo K."/>
            <person name="Hu Y."/>
        </authorList>
    </citation>
    <scope>NUCLEOTIDE SEQUENCE [LARGE SCALE GENOMIC DNA]</scope>
    <source>
        <strain evidence="7 8">HB172195</strain>
    </source>
</reference>
<keyword evidence="2 6" id="KW-0349">Heme</keyword>